<dbReference type="SUPFAM" id="SSF56784">
    <property type="entry name" value="HAD-like"/>
    <property type="match status" value="1"/>
</dbReference>
<dbReference type="PROSITE" id="PS01229">
    <property type="entry name" value="COF_2"/>
    <property type="match status" value="1"/>
</dbReference>
<keyword evidence="1" id="KW-0378">Hydrolase</keyword>
<protein>
    <submittedName>
        <fullName evidence="1">HAD family hydrolase</fullName>
    </submittedName>
</protein>
<evidence type="ECO:0000313" key="1">
    <source>
        <dbReference type="EMBL" id="QER67616.1"/>
    </source>
</evidence>
<dbReference type="NCBIfam" id="TIGR01484">
    <property type="entry name" value="HAD-SF-IIB"/>
    <property type="match status" value="1"/>
</dbReference>
<dbReference type="EMBL" id="CP043939">
    <property type="protein sequence ID" value="QER67616.1"/>
    <property type="molecule type" value="Genomic_DNA"/>
</dbReference>
<dbReference type="PANTHER" id="PTHR10000">
    <property type="entry name" value="PHOSPHOSERINE PHOSPHATASE"/>
    <property type="match status" value="1"/>
</dbReference>
<dbReference type="AlphaFoldDB" id="A0A5P1X1B9"/>
<dbReference type="InterPro" id="IPR023214">
    <property type="entry name" value="HAD_sf"/>
</dbReference>
<dbReference type="SFLD" id="SFLDG01140">
    <property type="entry name" value="C2.B:_Phosphomannomutase_and_P"/>
    <property type="match status" value="1"/>
</dbReference>
<dbReference type="RefSeq" id="WP_150204153.1">
    <property type="nucleotide sequence ID" value="NZ_CP043939.1"/>
</dbReference>
<reference evidence="1 2" key="1">
    <citation type="submission" date="2019-09" db="EMBL/GenBank/DDBJ databases">
        <title>Complete Genome Sequence of Lactobacillus nenjiangensis SH-Y15, isolated from sauerkraut.</title>
        <authorList>
            <person name="Yang H."/>
        </authorList>
    </citation>
    <scope>NUCLEOTIDE SEQUENCE [LARGE SCALE GENOMIC DNA]</scope>
    <source>
        <strain evidence="1 2">SH-Y15</strain>
    </source>
</reference>
<keyword evidence="2" id="KW-1185">Reference proteome</keyword>
<dbReference type="Gene3D" id="3.40.50.1000">
    <property type="entry name" value="HAD superfamily/HAD-like"/>
    <property type="match status" value="1"/>
</dbReference>
<dbReference type="InterPro" id="IPR006379">
    <property type="entry name" value="HAD-SF_hydro_IIB"/>
</dbReference>
<dbReference type="Proteomes" id="UP000325295">
    <property type="component" value="Chromosome"/>
</dbReference>
<dbReference type="NCBIfam" id="TIGR00099">
    <property type="entry name" value="Cof-subfamily"/>
    <property type="match status" value="1"/>
</dbReference>
<dbReference type="SFLD" id="SFLDS00003">
    <property type="entry name" value="Haloacid_Dehalogenase"/>
    <property type="match status" value="1"/>
</dbReference>
<dbReference type="OrthoDB" id="9790031at2"/>
<dbReference type="KEGG" id="lnn:F0161_06935"/>
<organism evidence="1 2">
    <name type="scientific">Paucilactobacillus nenjiangensis</name>
    <dbReference type="NCBI Taxonomy" id="1296540"/>
    <lineage>
        <taxon>Bacteria</taxon>
        <taxon>Bacillati</taxon>
        <taxon>Bacillota</taxon>
        <taxon>Bacilli</taxon>
        <taxon>Lactobacillales</taxon>
        <taxon>Lactobacillaceae</taxon>
        <taxon>Paucilactobacillus</taxon>
    </lineage>
</organism>
<proteinExistence type="predicted"/>
<sequence>MVKHIFSDMDGTLLNEVGALNERNVELIKQSQIPFTLVSARAPMEMEFAMTALNLQGPQIAFNGGLIFTGQENNKKIIDQHYLDYDATEILLTQIKQQFPNVSQSFYDLDDWYTEKIDDGIKLESGMTNMVPQIVSIRDYLSDPTHHTFKIMLISFDSEEMKRLKQFVQELGISGISAQQAGANYFEITDGQAKKSHGINYVMEQEHLTKIETAAFGDGHNDLPMLEMVGNPIVMDNAAPEIKTIAKYITKSNIEDGVGYGITHYLQ</sequence>
<evidence type="ECO:0000313" key="2">
    <source>
        <dbReference type="Proteomes" id="UP000325295"/>
    </source>
</evidence>
<dbReference type="GO" id="GO:0016791">
    <property type="term" value="F:phosphatase activity"/>
    <property type="evidence" value="ECO:0007669"/>
    <property type="project" value="TreeGrafter"/>
</dbReference>
<dbReference type="Gene3D" id="3.30.1240.10">
    <property type="match status" value="1"/>
</dbReference>
<dbReference type="InterPro" id="IPR036412">
    <property type="entry name" value="HAD-like_sf"/>
</dbReference>
<name>A0A5P1X1B9_9LACO</name>
<dbReference type="GO" id="GO:0005829">
    <property type="term" value="C:cytosol"/>
    <property type="evidence" value="ECO:0007669"/>
    <property type="project" value="TreeGrafter"/>
</dbReference>
<accession>A0A5P1X1B9</accession>
<gene>
    <name evidence="1" type="ORF">F0161_06935</name>
</gene>
<dbReference type="PANTHER" id="PTHR10000:SF8">
    <property type="entry name" value="HAD SUPERFAMILY HYDROLASE-LIKE, TYPE 3"/>
    <property type="match status" value="1"/>
</dbReference>
<dbReference type="InterPro" id="IPR000150">
    <property type="entry name" value="Cof"/>
</dbReference>
<dbReference type="GO" id="GO:0000287">
    <property type="term" value="F:magnesium ion binding"/>
    <property type="evidence" value="ECO:0007669"/>
    <property type="project" value="TreeGrafter"/>
</dbReference>
<dbReference type="Pfam" id="PF08282">
    <property type="entry name" value="Hydrolase_3"/>
    <property type="match status" value="1"/>
</dbReference>